<dbReference type="Gene3D" id="2.40.100.20">
    <property type="match status" value="1"/>
</dbReference>
<dbReference type="InterPro" id="IPR029000">
    <property type="entry name" value="Cyclophilin-like_dom_sf"/>
</dbReference>
<dbReference type="InterPro" id="IPR041183">
    <property type="entry name" value="Cyclophilin-like"/>
</dbReference>
<comment type="caution">
    <text evidence="3">The sequence shown here is derived from an EMBL/GenBank/DDBJ whole genome shotgun (WGS) entry which is preliminary data.</text>
</comment>
<keyword evidence="1" id="KW-0732">Signal</keyword>
<dbReference type="PROSITE" id="PS51257">
    <property type="entry name" value="PROKAR_LIPOPROTEIN"/>
    <property type="match status" value="1"/>
</dbReference>
<evidence type="ECO:0000313" key="3">
    <source>
        <dbReference type="EMBL" id="MBL7255851.1"/>
    </source>
</evidence>
<evidence type="ECO:0000313" key="4">
    <source>
        <dbReference type="Proteomes" id="UP000598996"/>
    </source>
</evidence>
<keyword evidence="4" id="KW-1185">Reference proteome</keyword>
<evidence type="ECO:0000256" key="1">
    <source>
        <dbReference type="SAM" id="SignalP"/>
    </source>
</evidence>
<dbReference type="Pfam" id="PF18050">
    <property type="entry name" value="Cyclophil_like2"/>
    <property type="match status" value="1"/>
</dbReference>
<dbReference type="RefSeq" id="WP_202992352.1">
    <property type="nucleotide sequence ID" value="NZ_JAENHO010000004.1"/>
</dbReference>
<name>A0ABS1VM96_9ACTN</name>
<dbReference type="Proteomes" id="UP000598996">
    <property type="component" value="Unassembled WGS sequence"/>
</dbReference>
<gene>
    <name evidence="3" type="ORF">JKJ07_16225</name>
</gene>
<reference evidence="3 4" key="1">
    <citation type="submission" date="2021-01" db="EMBL/GenBank/DDBJ databases">
        <title>Actinoplanes sp. nov. LDG1-01 isolated from lichen.</title>
        <authorList>
            <person name="Saeng-In P."/>
            <person name="Phongsopitanun W."/>
            <person name="Kanchanasin P."/>
            <person name="Yuki M."/>
            <person name="Kudo T."/>
            <person name="Ohkuma M."/>
            <person name="Tanasupawat S."/>
        </authorList>
    </citation>
    <scope>NUCLEOTIDE SEQUENCE [LARGE SCALE GENOMIC DNA]</scope>
    <source>
        <strain evidence="3 4">LDG1-01</strain>
    </source>
</reference>
<accession>A0ABS1VM96</accession>
<feature type="domain" description="Cyclophilin-like" evidence="2">
    <location>
        <begin position="39"/>
        <end position="150"/>
    </location>
</feature>
<proteinExistence type="predicted"/>
<organism evidence="3 4">
    <name type="scientific">Paractinoplanes lichenicola</name>
    <dbReference type="NCBI Taxonomy" id="2802976"/>
    <lineage>
        <taxon>Bacteria</taxon>
        <taxon>Bacillati</taxon>
        <taxon>Actinomycetota</taxon>
        <taxon>Actinomycetes</taxon>
        <taxon>Micromonosporales</taxon>
        <taxon>Micromonosporaceae</taxon>
        <taxon>Paractinoplanes</taxon>
    </lineage>
</organism>
<protein>
    <recommendedName>
        <fullName evidence="2">Cyclophilin-like domain-containing protein</fullName>
    </recommendedName>
</protein>
<dbReference type="SUPFAM" id="SSF50891">
    <property type="entry name" value="Cyclophilin-like"/>
    <property type="match status" value="1"/>
</dbReference>
<feature type="chain" id="PRO_5045834579" description="Cyclophilin-like domain-containing protein" evidence="1">
    <location>
        <begin position="21"/>
        <end position="154"/>
    </location>
</feature>
<dbReference type="EMBL" id="JAENHO010000004">
    <property type="protein sequence ID" value="MBL7255851.1"/>
    <property type="molecule type" value="Genomic_DNA"/>
</dbReference>
<feature type="signal peptide" evidence="1">
    <location>
        <begin position="1"/>
        <end position="20"/>
    </location>
</feature>
<sequence length="154" mass="16050">MTLIPRALVLVLLLAAGACSSRPGSSPSPTGAGTAIVLRTGDRVATATLADTPAARDLLAMLPVSVPMRDAWAQAKSGRLPRDLAVDRAEPVHDPAPAEIYFVPGADVIAVYYADLGQRVPGSGLVRLGVVEDGLDNLAEAGRRFTVRIERAEA</sequence>
<evidence type="ECO:0000259" key="2">
    <source>
        <dbReference type="Pfam" id="PF18050"/>
    </source>
</evidence>